<proteinExistence type="predicted"/>
<accession>A0A518IB85</accession>
<organism evidence="1 2">
    <name type="scientific">Gimesia fumaroli</name>
    <dbReference type="NCBI Taxonomy" id="2527976"/>
    <lineage>
        <taxon>Bacteria</taxon>
        <taxon>Pseudomonadati</taxon>
        <taxon>Planctomycetota</taxon>
        <taxon>Planctomycetia</taxon>
        <taxon>Planctomycetales</taxon>
        <taxon>Planctomycetaceae</taxon>
        <taxon>Gimesia</taxon>
    </lineage>
</organism>
<protein>
    <submittedName>
        <fullName evidence="1">Uncharacterized protein</fullName>
    </submittedName>
</protein>
<dbReference type="AlphaFoldDB" id="A0A518IB85"/>
<dbReference type="KEGG" id="gfm:Enr17x_24060"/>
<gene>
    <name evidence="1" type="ORF">Enr17x_24060</name>
</gene>
<evidence type="ECO:0000313" key="2">
    <source>
        <dbReference type="Proteomes" id="UP000318313"/>
    </source>
</evidence>
<dbReference type="EMBL" id="CP037452">
    <property type="protein sequence ID" value="QDV50367.1"/>
    <property type="molecule type" value="Genomic_DNA"/>
</dbReference>
<keyword evidence="2" id="KW-1185">Reference proteome</keyword>
<reference evidence="1 2" key="1">
    <citation type="submission" date="2019-03" db="EMBL/GenBank/DDBJ databases">
        <title>Deep-cultivation of Planctomycetes and their phenomic and genomic characterization uncovers novel biology.</title>
        <authorList>
            <person name="Wiegand S."/>
            <person name="Jogler M."/>
            <person name="Boedeker C."/>
            <person name="Pinto D."/>
            <person name="Vollmers J."/>
            <person name="Rivas-Marin E."/>
            <person name="Kohn T."/>
            <person name="Peeters S.H."/>
            <person name="Heuer A."/>
            <person name="Rast P."/>
            <person name="Oberbeckmann S."/>
            <person name="Bunk B."/>
            <person name="Jeske O."/>
            <person name="Meyerdierks A."/>
            <person name="Storesund J.E."/>
            <person name="Kallscheuer N."/>
            <person name="Luecker S."/>
            <person name="Lage O.M."/>
            <person name="Pohl T."/>
            <person name="Merkel B.J."/>
            <person name="Hornburger P."/>
            <person name="Mueller R.-W."/>
            <person name="Bruemmer F."/>
            <person name="Labrenz M."/>
            <person name="Spormann A.M."/>
            <person name="Op den Camp H."/>
            <person name="Overmann J."/>
            <person name="Amann R."/>
            <person name="Jetten M.S.M."/>
            <person name="Mascher T."/>
            <person name="Medema M.H."/>
            <person name="Devos D.P."/>
            <person name="Kaster A.-K."/>
            <person name="Ovreas L."/>
            <person name="Rohde M."/>
            <person name="Galperin M.Y."/>
            <person name="Jogler C."/>
        </authorList>
    </citation>
    <scope>NUCLEOTIDE SEQUENCE [LARGE SCALE GENOMIC DNA]</scope>
    <source>
        <strain evidence="1 2">Enr17</strain>
    </source>
</reference>
<evidence type="ECO:0000313" key="1">
    <source>
        <dbReference type="EMBL" id="QDV50367.1"/>
    </source>
</evidence>
<dbReference type="Proteomes" id="UP000318313">
    <property type="component" value="Chromosome"/>
</dbReference>
<sequence>MICFVLWLKSPAPSPRVTSQEAPVIEAPPLDLQSFLDVEEGSTTAMVSLPVSTHLEKEKNKQFIPLNVVPQQKSQHNQKVQIVAAKRSVDQSHEISSKLRKQLQQSDRNADQLVGQSTDAFSRGLLSLSEYHLALSLGYKNKLKAAELRQSKQAEVTFLNQKRRLFQQAVEQLQLMDQPAAQGWYGDLVHARLLLAQNQYELANATKDIDLQQAALAQISSLSSEYFSIRKVELQVGEADLSEFRRASRAVYVANQESQYFYGSDKNDTSGLAVYVRELEEIQTEVQWMANRDAGMGRNDLLNLSKSHLAYTRAKYYQKQDRENESRELFQKSMEYSQSAWKERINTYFPAGTASLHDLSSAWIMWNAAGSEYSELQSRETGTINREIRVGLDRMLNIADSIRDRRGRMSSDVSLVHCLKHSEILSDLKAAQTR</sequence>
<name>A0A518IB85_9PLAN</name>